<evidence type="ECO:0000313" key="2">
    <source>
        <dbReference type="Proteomes" id="UP000886998"/>
    </source>
</evidence>
<reference evidence="1" key="1">
    <citation type="submission" date="2020-08" db="EMBL/GenBank/DDBJ databases">
        <title>Multicomponent nature underlies the extraordinary mechanical properties of spider dragline silk.</title>
        <authorList>
            <person name="Kono N."/>
            <person name="Nakamura H."/>
            <person name="Mori M."/>
            <person name="Yoshida Y."/>
            <person name="Ohtoshi R."/>
            <person name="Malay A.D."/>
            <person name="Moran D.A.P."/>
            <person name="Tomita M."/>
            <person name="Numata K."/>
            <person name="Arakawa K."/>
        </authorList>
    </citation>
    <scope>NUCLEOTIDE SEQUENCE</scope>
</reference>
<protein>
    <submittedName>
        <fullName evidence="1">Uncharacterized protein</fullName>
    </submittedName>
</protein>
<dbReference type="Proteomes" id="UP000886998">
    <property type="component" value="Unassembled WGS sequence"/>
</dbReference>
<evidence type="ECO:0000313" key="1">
    <source>
        <dbReference type="EMBL" id="GFY52333.1"/>
    </source>
</evidence>
<name>A0A8X6XFE5_9ARAC</name>
<keyword evidence="2" id="KW-1185">Reference proteome</keyword>
<accession>A0A8X6XFE5</accession>
<comment type="caution">
    <text evidence="1">The sequence shown here is derived from an EMBL/GenBank/DDBJ whole genome shotgun (WGS) entry which is preliminary data.</text>
</comment>
<gene>
    <name evidence="1" type="ORF">TNIN_450381</name>
</gene>
<proteinExistence type="predicted"/>
<dbReference type="EMBL" id="BMAV01008641">
    <property type="protein sequence ID" value="GFY52333.1"/>
    <property type="molecule type" value="Genomic_DNA"/>
</dbReference>
<dbReference type="AlphaFoldDB" id="A0A8X6XFE5"/>
<organism evidence="1 2">
    <name type="scientific">Trichonephila inaurata madagascariensis</name>
    <dbReference type="NCBI Taxonomy" id="2747483"/>
    <lineage>
        <taxon>Eukaryota</taxon>
        <taxon>Metazoa</taxon>
        <taxon>Ecdysozoa</taxon>
        <taxon>Arthropoda</taxon>
        <taxon>Chelicerata</taxon>
        <taxon>Arachnida</taxon>
        <taxon>Araneae</taxon>
        <taxon>Araneomorphae</taxon>
        <taxon>Entelegynae</taxon>
        <taxon>Araneoidea</taxon>
        <taxon>Nephilidae</taxon>
        <taxon>Trichonephila</taxon>
        <taxon>Trichonephila inaurata</taxon>
    </lineage>
</organism>
<sequence length="72" mass="8300">MPGLFTEAGRTVLFEANLAERNANSNDLEEKRRYGLATWSGRGNVKLFEKLKGREGCFENKEIWKMYGEKIT</sequence>